<evidence type="ECO:0000259" key="11">
    <source>
        <dbReference type="PROSITE" id="PS50304"/>
    </source>
</evidence>
<dbReference type="PROSITE" id="PS51644">
    <property type="entry name" value="HTH_OST"/>
    <property type="match status" value="2"/>
</dbReference>
<proteinExistence type="inferred from homology"/>
<dbReference type="SUPFAM" id="SSF63748">
    <property type="entry name" value="Tudor/PWWP/MBT"/>
    <property type="match status" value="3"/>
</dbReference>
<dbReference type="FunFam" id="3.30.420.610:FF:000008">
    <property type="entry name" value="Tudor domain-containing protein 7"/>
    <property type="match status" value="1"/>
</dbReference>
<dbReference type="GO" id="GO:0005737">
    <property type="term" value="C:cytoplasm"/>
    <property type="evidence" value="ECO:0000266"/>
    <property type="project" value="Xenbase"/>
</dbReference>
<keyword evidence="8" id="KW-0694">RNA-binding</keyword>
<feature type="region of interest" description="Disordered" evidence="10">
    <location>
        <begin position="311"/>
        <end position="342"/>
    </location>
</feature>
<keyword evidence="4" id="KW-0963">Cytoplasm</keyword>
<accession>A0A6I8Q6J5</accession>
<evidence type="ECO:0000313" key="13">
    <source>
        <dbReference type="Ensembl" id="ENSXETP00000065116"/>
    </source>
</evidence>
<dbReference type="CDD" id="cd20428">
    <property type="entry name" value="Tudor_TDRD7_rpt2"/>
    <property type="match status" value="1"/>
</dbReference>
<evidence type="ECO:0000256" key="9">
    <source>
        <dbReference type="ARBA" id="ARBA00058430"/>
    </source>
</evidence>
<evidence type="ECO:0000256" key="10">
    <source>
        <dbReference type="SAM" id="MobiDB-lite"/>
    </source>
</evidence>
<gene>
    <name evidence="13 14" type="primary">tdrd7</name>
</gene>
<protein>
    <recommendedName>
        <fullName evidence="3">Tudor domain-containing protein 7</fullName>
    </recommendedName>
</protein>
<evidence type="ECO:0000256" key="4">
    <source>
        <dbReference type="ARBA" id="ARBA00022490"/>
    </source>
</evidence>
<dbReference type="Gene3D" id="2.30.30.140">
    <property type="match status" value="3"/>
</dbReference>
<dbReference type="InterPro" id="IPR041966">
    <property type="entry name" value="LOTUS-like"/>
</dbReference>
<dbReference type="Bgee" id="ENSXETG00000010171">
    <property type="expression patterns" value="Expressed in testis and 14 other cell types or tissues"/>
</dbReference>
<dbReference type="FunFam" id="2.30.30.140:FF:000053">
    <property type="entry name" value="tudor domain-containing protein 7 isoform X2"/>
    <property type="match status" value="1"/>
</dbReference>
<feature type="compositionally biased region" description="Basic and acidic residues" evidence="10">
    <location>
        <begin position="868"/>
        <end position="879"/>
    </location>
</feature>
<dbReference type="Gene3D" id="3.30.420.610">
    <property type="entry name" value="LOTUS domain-like"/>
    <property type="match status" value="3"/>
</dbReference>
<evidence type="ECO:0000256" key="3">
    <source>
        <dbReference type="ARBA" id="ARBA00013425"/>
    </source>
</evidence>
<dbReference type="InParanoid" id="A0A6I8Q6J5"/>
<evidence type="ECO:0000256" key="8">
    <source>
        <dbReference type="ARBA" id="ARBA00022884"/>
    </source>
</evidence>
<keyword evidence="6" id="KW-0221">Differentiation</keyword>
<dbReference type="Xenbase" id="XB-GENE-944683">
    <property type="gene designation" value="tdrd7"/>
</dbReference>
<dbReference type="OMA" id="DIPMQRH"/>
<dbReference type="FunFam" id="2.30.30.140:FF:000045">
    <property type="entry name" value="tudor domain-containing protein 7 isoform X1"/>
    <property type="match status" value="1"/>
</dbReference>
<dbReference type="CTD" id="23424"/>
<dbReference type="PROSITE" id="PS50304">
    <property type="entry name" value="TUDOR"/>
    <property type="match status" value="2"/>
</dbReference>
<dbReference type="FunFam" id="2.30.30.140:FF:000065">
    <property type="entry name" value="tudor domain-containing protein 7"/>
    <property type="match status" value="1"/>
</dbReference>
<comment type="subcellular location">
    <subcellularLocation>
        <location evidence="1">Cytoplasm</location>
    </subcellularLocation>
</comment>
<organism evidence="13">
    <name type="scientific">Xenopus tropicalis</name>
    <name type="common">Western clawed frog</name>
    <name type="synonym">Silurana tropicalis</name>
    <dbReference type="NCBI Taxonomy" id="8364"/>
    <lineage>
        <taxon>Eukaryota</taxon>
        <taxon>Metazoa</taxon>
        <taxon>Chordata</taxon>
        <taxon>Craniata</taxon>
        <taxon>Vertebrata</taxon>
        <taxon>Euteleostomi</taxon>
        <taxon>Amphibia</taxon>
        <taxon>Batrachia</taxon>
        <taxon>Anura</taxon>
        <taxon>Pipoidea</taxon>
        <taxon>Pipidae</taxon>
        <taxon>Xenopodinae</taxon>
        <taxon>Xenopus</taxon>
        <taxon>Silurana</taxon>
    </lineage>
</organism>
<dbReference type="SMART" id="SM00333">
    <property type="entry name" value="TUDOR"/>
    <property type="match status" value="3"/>
</dbReference>
<dbReference type="CDD" id="cd09974">
    <property type="entry name" value="LOTUS_3_TDRD7"/>
    <property type="match status" value="1"/>
</dbReference>
<feature type="domain" description="HTH OST-type" evidence="12">
    <location>
        <begin position="341"/>
        <end position="409"/>
    </location>
</feature>
<evidence type="ECO:0000256" key="7">
    <source>
        <dbReference type="ARBA" id="ARBA00022871"/>
    </source>
</evidence>
<dbReference type="Pfam" id="PF00567">
    <property type="entry name" value="TUDOR"/>
    <property type="match status" value="3"/>
</dbReference>
<dbReference type="AlphaFoldDB" id="A0A6I8Q6J5"/>
<evidence type="ECO:0000256" key="1">
    <source>
        <dbReference type="ARBA" id="ARBA00004496"/>
    </source>
</evidence>
<dbReference type="AGR" id="Xenbase:XB-GENE-944683"/>
<sequence>MMESEKELVAKMLRAVLQANKNGVPLSKLQAEYKSFTGEPIPFKDMGFHALDAYLKSIPSVVRIEVSRVGEVICYAVVCKETARIAALVAHQRSSKKKSGGQVNCQMRLKYTAPVSHFGKPKATLRQPGFTPPQEKIIRKPVPTSAWGKGNTFGSRTFEYSPPPIPQLFGIAPIQMHLPNINRPERKVTLPPRFQREVNSFLNPTPMTDSNANHTQSLKSVVPGSGQPRCDLSVIQNNLKELLNKHSNGLWLSKLPQLYKETYKQDLGGEMLKQVPSWTHICMVQKLVTMGHTEMVLYSTAIKQPSFTKNVQNHSNNQAKPNVPVDSTPSSPPLQSSGNIPKDELKQKISKVLTKYSNGLWYHALPKVFEDMFKQKLPTEVLNLDSLTDICTVDLISEEPFKAILYAKSAERANQNSNPSVNNNIPQKLQDRESPLLPEEPEMNMTPPPLVIPSEASPSVLVVELSSTNDVVIRYIGRDYSAAQEHMEDEMKDFCSKSSTAKIGFLRVGQLVAAKAEEDVWLRAQISAIEGKKVKVCYVDYGFSEIVDITKVCKLGKQFYTLPFQATKCRLAGLEAFCDDSIIIKALELKACGKILAVEILEKSEKPLVVLYDTSGDDDININAACLKELCDRSLSLQLKANSSFSNVIVTNVCSDGTLFCQLPSKGLAKLYETLQKVDSEFQSKQVTSHLYVSLPFCGKICLYHYKGKWARVEITSVHSSRALDVQFLDSGTIASVKVSELKEIPPPLLRDLISIPPQALRCCLADLPLRIGMWTPDAVLWLRNTVLNCLECSIRVVKVDEATNMVHIYLFTSNNFPDLERSINRQITNEELWKHQKDVFLNLSASTLESSRGGGAQASELSPPGLCKDHTSAVKKPDMQQSSSVPSFNMPPPLPLPRPGEHMDVFVSVACHPGHFVCQPWQELHKLEVVMEEMLLHYSTTEEKPVALEKNKLYAAKVENKWYRVLVKGILTNGLVSVYELDYGRHELVSCRKVQPLIEKFMQLPFQAITSQLAGVSCEHWSEEASIVFRNHVEKKPLVALVQTIHESTHPWDRRAVAYIVDTSLPDTDIWIHELMTEYHIQLSKPE</sequence>
<keyword evidence="7" id="KW-0744">Spermatogenesis</keyword>
<dbReference type="RefSeq" id="NP_001011355.2">
    <property type="nucleotide sequence ID" value="NM_001011355.2"/>
</dbReference>
<dbReference type="GeneID" id="496822"/>
<dbReference type="GO" id="GO:0070307">
    <property type="term" value="P:lens fiber cell development"/>
    <property type="evidence" value="ECO:0000315"/>
    <property type="project" value="Xenbase"/>
</dbReference>
<dbReference type="OrthoDB" id="10034606at2759"/>
<dbReference type="PANTHER" id="PTHR22948:SF14">
    <property type="entry name" value="TUDOR DOMAIN-CONTAINING PROTEIN 7"/>
    <property type="match status" value="1"/>
</dbReference>
<evidence type="ECO:0000256" key="2">
    <source>
        <dbReference type="ARBA" id="ARBA00007740"/>
    </source>
</evidence>
<dbReference type="GeneTree" id="ENSGT00890000139482"/>
<dbReference type="Gene3D" id="2.40.50.90">
    <property type="match status" value="3"/>
</dbReference>
<dbReference type="FunCoup" id="A0A6I8Q6J5">
    <property type="interactions" value="494"/>
</dbReference>
<dbReference type="InterPro" id="IPR002999">
    <property type="entry name" value="Tudor"/>
</dbReference>
<evidence type="ECO:0000256" key="5">
    <source>
        <dbReference type="ARBA" id="ARBA00022737"/>
    </source>
</evidence>
<evidence type="ECO:0000313" key="14">
    <source>
        <dbReference type="Xenbase" id="XB-GENE-944683"/>
    </source>
</evidence>
<keyword evidence="5" id="KW-0677">Repeat</keyword>
<reference evidence="13" key="1">
    <citation type="journal article" date="2010" name="Science">
        <title>The genome of the Western clawed frog Xenopus tropicalis.</title>
        <authorList>
            <person name="Hellsten U."/>
            <person name="Harland R.M."/>
            <person name="Gilchrist M.J."/>
            <person name="Hendrix D."/>
            <person name="Jurka J."/>
            <person name="Kapitonov V."/>
            <person name="Ovcharenko I."/>
            <person name="Putnam N.H."/>
            <person name="Shu S."/>
            <person name="Taher L."/>
            <person name="Blitz I.L."/>
            <person name="Blumberg B."/>
            <person name="Dichmann D.S."/>
            <person name="Dubchak I."/>
            <person name="Amaya E."/>
            <person name="Detter J.C."/>
            <person name="Fletcher R."/>
            <person name="Gerhard D.S."/>
            <person name="Goodstein D."/>
            <person name="Graves T."/>
            <person name="Grigoriev I.V."/>
            <person name="Grimwood J."/>
            <person name="Kawashima T."/>
            <person name="Lindquist E."/>
            <person name="Lucas S.M."/>
            <person name="Mead P.E."/>
            <person name="Mitros T."/>
            <person name="Ogino H."/>
            <person name="Ohta Y."/>
            <person name="Poliakov A.V."/>
            <person name="Pollet N."/>
            <person name="Robert J."/>
            <person name="Salamov A."/>
            <person name="Sater A.K."/>
            <person name="Schmutz J."/>
            <person name="Terry A."/>
            <person name="Vize P.D."/>
            <person name="Warren W.C."/>
            <person name="Wells D."/>
            <person name="Wills A."/>
            <person name="Wilson R.K."/>
            <person name="Zimmerman L.B."/>
            <person name="Zorn A.M."/>
            <person name="Grainger R."/>
            <person name="Grammer T."/>
            <person name="Khokha M.K."/>
            <person name="Richardson P.M."/>
            <person name="Rokhsar D.S."/>
        </authorList>
    </citation>
    <scope>NUCLEOTIDE SEQUENCE [LARGE SCALE GENOMIC DNA]</scope>
    <source>
        <strain evidence="13">Nigerian</strain>
    </source>
</reference>
<dbReference type="GO" id="GO:0003729">
    <property type="term" value="F:mRNA binding"/>
    <property type="evidence" value="ECO:0000266"/>
    <property type="project" value="Xenbase"/>
</dbReference>
<dbReference type="CDD" id="cd20429">
    <property type="entry name" value="Tudor_TDRD7_rpt3"/>
    <property type="match status" value="1"/>
</dbReference>
<feature type="domain" description="HTH OST-type" evidence="12">
    <location>
        <begin position="5"/>
        <end position="78"/>
    </location>
</feature>
<dbReference type="InterPro" id="IPR037978">
    <property type="entry name" value="TDRD7_LOTUS_3"/>
</dbReference>
<feature type="domain" description="Tudor" evidence="11">
    <location>
        <begin position="505"/>
        <end position="562"/>
    </location>
</feature>
<dbReference type="InterPro" id="IPR025605">
    <property type="entry name" value="OST-HTH/LOTUS_dom"/>
</dbReference>
<dbReference type="Pfam" id="PF12872">
    <property type="entry name" value="OST-HTH"/>
    <property type="match status" value="2"/>
</dbReference>
<feature type="region of interest" description="Disordered" evidence="10">
    <location>
        <begin position="852"/>
        <end position="894"/>
    </location>
</feature>
<comment type="function">
    <text evidence="9">Component of specific cytoplasmic RNA granules involved in post-transcriptional regulation of specific genes: probably acts by binding to specific mRNAs and regulating their translation. Probably required during spermatogenesis.</text>
</comment>
<evidence type="ECO:0000259" key="12">
    <source>
        <dbReference type="PROSITE" id="PS51644"/>
    </source>
</evidence>
<feature type="domain" description="Tudor" evidence="11">
    <location>
        <begin position="695"/>
        <end position="752"/>
    </location>
</feature>
<dbReference type="InterPro" id="IPR047448">
    <property type="entry name" value="Tudor_TDRD7_rpt2"/>
</dbReference>
<dbReference type="KEGG" id="xtr:496822"/>
<evidence type="ECO:0000256" key="6">
    <source>
        <dbReference type="ARBA" id="ARBA00022782"/>
    </source>
</evidence>
<reference evidence="13" key="2">
    <citation type="submission" date="2020-05" db="UniProtKB">
        <authorList>
            <consortium name="Ensembl"/>
        </authorList>
    </citation>
    <scope>IDENTIFICATION</scope>
</reference>
<comment type="similarity">
    <text evidence="2">Belongs to the TDRD7 family.</text>
</comment>
<name>A0A6I8Q6J5_XENTR</name>
<dbReference type="InterPro" id="IPR050621">
    <property type="entry name" value="Tudor_domain_containing"/>
</dbReference>
<dbReference type="InterPro" id="IPR047449">
    <property type="entry name" value="Tudor_TDRD7_rpt3"/>
</dbReference>
<dbReference type="InterPro" id="IPR035437">
    <property type="entry name" value="SNase_OB-fold_sf"/>
</dbReference>
<dbReference type="Ensembl" id="ENSXETT00000069724">
    <property type="protein sequence ID" value="ENSXETP00000065116"/>
    <property type="gene ID" value="ENSXETG00000010171"/>
</dbReference>
<feature type="compositionally biased region" description="Polar residues" evidence="10">
    <location>
        <begin position="311"/>
        <end position="339"/>
    </location>
</feature>
<dbReference type="GO" id="GO:0007283">
    <property type="term" value="P:spermatogenesis"/>
    <property type="evidence" value="ECO:0007669"/>
    <property type="project" value="UniProtKB-KW"/>
</dbReference>
<dbReference type="PANTHER" id="PTHR22948">
    <property type="entry name" value="TUDOR DOMAIN CONTAINING PROTEIN"/>
    <property type="match status" value="1"/>
</dbReference>